<dbReference type="GO" id="GO:0000139">
    <property type="term" value="C:Golgi membrane"/>
    <property type="evidence" value="ECO:0007669"/>
    <property type="project" value="UniProtKB-SubCell"/>
</dbReference>
<feature type="region of interest" description="Disordered" evidence="7">
    <location>
        <begin position="1156"/>
        <end position="1196"/>
    </location>
</feature>
<keyword evidence="4 6" id="KW-0256">Endoplasmic reticulum</keyword>
<dbReference type="GO" id="GO:0070973">
    <property type="term" value="P:protein localization to endoplasmic reticulum exit site"/>
    <property type="evidence" value="ECO:0007669"/>
    <property type="project" value="TreeGrafter"/>
</dbReference>
<dbReference type="Gene3D" id="1.25.40.1030">
    <property type="match status" value="1"/>
</dbReference>
<evidence type="ECO:0000256" key="6">
    <source>
        <dbReference type="RuleBase" id="RU364101"/>
    </source>
</evidence>
<evidence type="ECO:0000256" key="1">
    <source>
        <dbReference type="ARBA" id="ARBA00004240"/>
    </source>
</evidence>
<organism evidence="10 11">
    <name type="scientific">Ceratopteris richardii</name>
    <name type="common">Triangle waterfern</name>
    <dbReference type="NCBI Taxonomy" id="49495"/>
    <lineage>
        <taxon>Eukaryota</taxon>
        <taxon>Viridiplantae</taxon>
        <taxon>Streptophyta</taxon>
        <taxon>Embryophyta</taxon>
        <taxon>Tracheophyta</taxon>
        <taxon>Polypodiopsida</taxon>
        <taxon>Polypodiidae</taxon>
        <taxon>Polypodiales</taxon>
        <taxon>Pteridineae</taxon>
        <taxon>Pteridaceae</taxon>
        <taxon>Parkerioideae</taxon>
        <taxon>Ceratopteris</taxon>
    </lineage>
</organism>
<accession>A0A8T2TTM6</accession>
<dbReference type="GO" id="GO:0015031">
    <property type="term" value="P:protein transport"/>
    <property type="evidence" value="ECO:0007669"/>
    <property type="project" value="UniProtKB-KW"/>
</dbReference>
<feature type="region of interest" description="Disordered" evidence="7">
    <location>
        <begin position="213"/>
        <end position="314"/>
    </location>
</feature>
<dbReference type="Pfam" id="PF12931">
    <property type="entry name" value="TPR_Sec16"/>
    <property type="match status" value="1"/>
</dbReference>
<feature type="domain" description="Sec16 Sec23-binding" evidence="8">
    <location>
        <begin position="856"/>
        <end position="1138"/>
    </location>
</feature>
<dbReference type="InterPro" id="IPR024340">
    <property type="entry name" value="Sec16_CCD"/>
</dbReference>
<feature type="compositionally biased region" description="Polar residues" evidence="7">
    <location>
        <begin position="1177"/>
        <end position="1196"/>
    </location>
</feature>
<evidence type="ECO:0000313" key="10">
    <source>
        <dbReference type="EMBL" id="KAH7425053.1"/>
    </source>
</evidence>
<feature type="region of interest" description="Disordered" evidence="7">
    <location>
        <begin position="1272"/>
        <end position="1300"/>
    </location>
</feature>
<feature type="region of interest" description="Disordered" evidence="7">
    <location>
        <begin position="1527"/>
        <end position="1557"/>
    </location>
</feature>
<evidence type="ECO:0000256" key="3">
    <source>
        <dbReference type="ARBA" id="ARBA00022448"/>
    </source>
</evidence>
<protein>
    <recommendedName>
        <fullName evidence="6">Protein transport protein sec16</fullName>
    </recommendedName>
</protein>
<dbReference type="GO" id="GO:0007030">
    <property type="term" value="P:Golgi organization"/>
    <property type="evidence" value="ECO:0007669"/>
    <property type="project" value="TreeGrafter"/>
</dbReference>
<feature type="compositionally biased region" description="Polar residues" evidence="7">
    <location>
        <begin position="240"/>
        <end position="249"/>
    </location>
</feature>
<keyword evidence="6" id="KW-0333">Golgi apparatus</keyword>
<reference evidence="10" key="1">
    <citation type="submission" date="2021-08" db="EMBL/GenBank/DDBJ databases">
        <title>WGS assembly of Ceratopteris richardii.</title>
        <authorList>
            <person name="Marchant D.B."/>
            <person name="Chen G."/>
            <person name="Jenkins J."/>
            <person name="Shu S."/>
            <person name="Leebens-Mack J."/>
            <person name="Grimwood J."/>
            <person name="Schmutz J."/>
            <person name="Soltis P."/>
            <person name="Soltis D."/>
            <person name="Chen Z.-H."/>
        </authorList>
    </citation>
    <scope>NUCLEOTIDE SEQUENCE</scope>
    <source>
        <strain evidence="10">Whitten #5841</strain>
        <tissue evidence="10">Leaf</tissue>
    </source>
</reference>
<keyword evidence="5 6" id="KW-0931">ER-Golgi transport</keyword>
<sequence length="1557" mass="170426">MAIVGSQLLSLPKEEEGADFFDQLGENLGQRSSGFSGKLEIGEGERGDSGLDEAVSKLSLSHADEAAPQILHSSDAIQMKENASRDQAMAIAADLNEDPVEGSVSFLQDSSVDRNTDLDFSCECDIAERDMQDPISCGGFALSDADVHNKTLENAGSKYGGSQNLQSHGNDLLTVSSQSVVKELQWSIFSQIYTPQEESNALNEFLSELDARKEDSSNNSSSYASHPLIGGQRGKRPDFDTSSGSNTEQKGLAGQNFNDAVLPRGIDDSDPQYHGNEVPTNLQQIAGGPSLEPVSTGYSGEGDSSAKVHMQGDQDPFNKGPVLHQYTYSDGLDFQYNSSSKEHIEGSYASCSTVETHQEAYSLQQPWESMYPGWYYDYATNEWKQVESWNFAPPAGHEHYGSSIPVPSDSYSSSGAVNAVQSQSVHDLNVAPIQSDSLFSDEQNLTRGYSEIAGVSKSIIQEHNSAVIASPWSKLNVSTPLEPLLENEQMTFGVGYNQNNYDAISLQSQMQISWEEQYPGWYFDYQAGEWRQITGEASINASNSNSEQFQPKDDGVVKADQLITDQHAGFQEETRDVSGTDSGNKVALPGGTFFNPWKASRMESHFESNLSAKSGHAEEAVPLSSKDVSVYEGQRHLDGVTYDEKKSEQRFSEVYASQRCNQPQNFYGSATETKANYSPDGRPSHALVSFGFGGRIAIMKTSFNKVPETIVLHDLNQLIQSATDSARNSCAVYFSSLNRGGLAGPLVGSGVATKEILKWVDDRIANCKVEDSQWTESLGILWNVLRIACTYYGRLRPGHTSSALKTLSEDGPEHDLGRLLSASSDGVLQTINSASSGLQFMPSDPQLQQSIAFEMRKKLIDGKKKEALELAQQGQLWGPALILASHINEKTYSETVLQMAQQQFFPGNPLRTLFLLLGGQKAELFSTLSMPSPMGVTIPVQDSAGGMLGDWKGNLSIIAANPTSGDEEVITHLGDCLWKDHGEVAGAHTCYLVAEKSFEPFSENARMCLIGADHFKWHRTFATPLSIQRTELYEYAKFLGNPQFILLPFQPYKLLYSHMLAEAGKISEARRYCQAVNKALKNAARTPEIEFCRQGASALEERLRFYSQGGYKFNSATGRFVGKFMGTLDSTLHRIMGGPPPRQASEPSLNKNVRDWYSNNQKLGNPKPHESSILEPSKQNNNWQMEASSRSVSEPNLSWTIDKKEHKGTTTSPKVDASVTKENKNEVRRTGYLSQLFSKAVGFIKSTKKADLGETNRFYYDEDKKRWVEEGKENEEEDAVLKPPPITTGFNPNNEKSLPDKKVTSEIVGPALATEGINTSQEMPSLPSNSNQFSVRGRLGGVRSRYVDTFNRGAPLPAKSTSSSLFPSSDRTVIPTPSQFFMSARTSLDKPAEINDQVFQFTNSFSTGDTSVGDNSVDNGSVSLTSKASFASLTTVPSIDSHLALNSNFRPEVINASTLVEQTASATIFHPINSTLCSAIQPFDPLESGTNSSNVIVNHHSAGQDPYSLRGPPVIGLQVPHSAAGNISLDRSDKHKDGPLNTDNNKGIFTDMQEVEL</sequence>
<evidence type="ECO:0000256" key="5">
    <source>
        <dbReference type="ARBA" id="ARBA00022892"/>
    </source>
</evidence>
<gene>
    <name evidence="10" type="ORF">KP509_11G037700</name>
</gene>
<dbReference type="InterPro" id="IPR024298">
    <property type="entry name" value="Sec16_Sec23-bd"/>
</dbReference>
<comment type="similarity">
    <text evidence="2 6">Belongs to the SEC16 family.</text>
</comment>
<evidence type="ECO:0000259" key="9">
    <source>
        <dbReference type="Pfam" id="PF12932"/>
    </source>
</evidence>
<evidence type="ECO:0000259" key="8">
    <source>
        <dbReference type="Pfam" id="PF12931"/>
    </source>
</evidence>
<feature type="domain" description="Sec16 central conserved" evidence="9">
    <location>
        <begin position="685"/>
        <end position="793"/>
    </location>
</feature>
<evidence type="ECO:0000256" key="7">
    <source>
        <dbReference type="SAM" id="MobiDB-lite"/>
    </source>
</evidence>
<keyword evidence="6" id="KW-0472">Membrane</keyword>
<keyword evidence="11" id="KW-1185">Reference proteome</keyword>
<keyword evidence="3 6" id="KW-0813">Transport</keyword>
<proteinExistence type="inferred from homology"/>
<evidence type="ECO:0000313" key="11">
    <source>
        <dbReference type="Proteomes" id="UP000825935"/>
    </source>
</evidence>
<keyword evidence="6" id="KW-0653">Protein transport</keyword>
<comment type="subcellular location">
    <subcellularLocation>
        <location evidence="1">Endoplasmic reticulum</location>
    </subcellularLocation>
    <subcellularLocation>
        <location evidence="6">Golgi apparatus membrane</location>
    </subcellularLocation>
</comment>
<comment type="caution">
    <text evidence="10">The sequence shown here is derived from an EMBL/GenBank/DDBJ whole genome shotgun (WGS) entry which is preliminary data.</text>
</comment>
<dbReference type="OrthoDB" id="8918678at2759"/>
<dbReference type="GO" id="GO:0016192">
    <property type="term" value="P:vesicle-mediated transport"/>
    <property type="evidence" value="ECO:0007669"/>
    <property type="project" value="UniProtKB-KW"/>
</dbReference>
<dbReference type="GO" id="GO:0070971">
    <property type="term" value="C:endoplasmic reticulum exit site"/>
    <property type="evidence" value="ECO:0007669"/>
    <property type="project" value="TreeGrafter"/>
</dbReference>
<dbReference type="Proteomes" id="UP000825935">
    <property type="component" value="Chromosome 11"/>
</dbReference>
<dbReference type="PANTHER" id="PTHR13402:SF6">
    <property type="entry name" value="SECRETORY 16, ISOFORM I"/>
    <property type="match status" value="1"/>
</dbReference>
<name>A0A8T2TTM6_CERRI</name>
<evidence type="ECO:0000256" key="4">
    <source>
        <dbReference type="ARBA" id="ARBA00022824"/>
    </source>
</evidence>
<dbReference type="EMBL" id="CM035416">
    <property type="protein sequence ID" value="KAH7425053.1"/>
    <property type="molecule type" value="Genomic_DNA"/>
</dbReference>
<evidence type="ECO:0000256" key="2">
    <source>
        <dbReference type="ARBA" id="ARBA00005927"/>
    </source>
</evidence>
<dbReference type="GO" id="GO:0012507">
    <property type="term" value="C:ER to Golgi transport vesicle membrane"/>
    <property type="evidence" value="ECO:0007669"/>
    <property type="project" value="TreeGrafter"/>
</dbReference>
<dbReference type="Pfam" id="PF12932">
    <property type="entry name" value="Sec16"/>
    <property type="match status" value="1"/>
</dbReference>
<dbReference type="CDD" id="cd09233">
    <property type="entry name" value="ACE1-Sec16-like"/>
    <property type="match status" value="1"/>
</dbReference>
<dbReference type="PANTHER" id="PTHR13402">
    <property type="entry name" value="RGPR-RELATED"/>
    <property type="match status" value="1"/>
</dbReference>